<feature type="transmembrane region" description="Helical" evidence="1">
    <location>
        <begin position="30"/>
        <end position="49"/>
    </location>
</feature>
<feature type="transmembrane region" description="Helical" evidence="1">
    <location>
        <begin position="88"/>
        <end position="108"/>
    </location>
</feature>
<evidence type="ECO:0000256" key="1">
    <source>
        <dbReference type="SAM" id="Phobius"/>
    </source>
</evidence>
<name>A0ABR5B2K7_CRYGA</name>
<dbReference type="Proteomes" id="UP000053800">
    <property type="component" value="Unassembled WGS sequence"/>
</dbReference>
<organism evidence="2 3">
    <name type="scientific">Cryptococcus bacillisporus CA1873</name>
    <dbReference type="NCBI Taxonomy" id="1296111"/>
    <lineage>
        <taxon>Eukaryota</taxon>
        <taxon>Fungi</taxon>
        <taxon>Dikarya</taxon>
        <taxon>Basidiomycota</taxon>
        <taxon>Agaricomycotina</taxon>
        <taxon>Tremellomycetes</taxon>
        <taxon>Tremellales</taxon>
        <taxon>Cryptococcaceae</taxon>
        <taxon>Cryptococcus</taxon>
        <taxon>Cryptococcus gattii species complex</taxon>
    </lineage>
</organism>
<reference evidence="2 3" key="1">
    <citation type="submission" date="2015-01" db="EMBL/GenBank/DDBJ databases">
        <title>The Genome Sequence of Cryptococcus gattii CA1873.</title>
        <authorList>
            <consortium name="The Broad Institute Genomics Platform"/>
            <person name="Cuomo C."/>
            <person name="Litvintseva A."/>
            <person name="Chen Y."/>
            <person name="Heitman J."/>
            <person name="Sun S."/>
            <person name="Springer D."/>
            <person name="Dromer F."/>
            <person name="Young S."/>
            <person name="Zeng Q."/>
            <person name="Gargeya S."/>
            <person name="Abouelleil A."/>
            <person name="Alvarado L."/>
            <person name="Chapman S.B."/>
            <person name="Gainer-Dewar J."/>
            <person name="Goldberg J."/>
            <person name="Griggs A."/>
            <person name="Gujja S."/>
            <person name="Hansen M."/>
            <person name="Howarth C."/>
            <person name="Imamovic A."/>
            <person name="Larimer J."/>
            <person name="Murphy C."/>
            <person name="Naylor J."/>
            <person name="Pearson M."/>
            <person name="Priest M."/>
            <person name="Roberts A."/>
            <person name="Saif S."/>
            <person name="Shea T."/>
            <person name="Sykes S."/>
            <person name="Wortman J."/>
            <person name="Nusbaum C."/>
            <person name="Birren B."/>
        </authorList>
    </citation>
    <scope>NUCLEOTIDE SEQUENCE [LARGE SCALE GENOMIC DNA]</scope>
    <source>
        <strain evidence="2 3">CA1873</strain>
    </source>
</reference>
<keyword evidence="1" id="KW-0472">Membrane</keyword>
<sequence>MSQTRASHHMTSGVLHPYLDRAMKPVCPKFLYPLFIGTQMIVFWGITLVERFAQGEFDYHDEDLHTPIIWHFFVSLPFYLLRATPTLSTLRLISLAQALILPTVITLVTNSTPSPRPLVFQRVVDAIREPSDFGLVCGLNPLAILMAVSFTPGLSCLLWLLILWRLSVKGNHWIGAAVAAGIGLLRAGVMFWVIFVIGWTAHEISVNAPQKLAITNYYPYLFTGRLDGLLVATIHPIPMVGILRYCLPPFPTIPYHSRMGHLFSNHVIQTASMDRAVGTYNPLHLHGFRYDHQQPSDSCRSMSANFYPSPLSFVFARERKCRLARKTDGSA</sequence>
<proteinExistence type="predicted"/>
<feature type="transmembrane region" description="Helical" evidence="1">
    <location>
        <begin position="176"/>
        <end position="201"/>
    </location>
</feature>
<feature type="transmembrane region" description="Helical" evidence="1">
    <location>
        <begin position="142"/>
        <end position="164"/>
    </location>
</feature>
<keyword evidence="1" id="KW-1133">Transmembrane helix</keyword>
<evidence type="ECO:0000313" key="3">
    <source>
        <dbReference type="Proteomes" id="UP000053800"/>
    </source>
</evidence>
<dbReference type="EMBL" id="KN848909">
    <property type="protein sequence ID" value="KIR57822.1"/>
    <property type="molecule type" value="Genomic_DNA"/>
</dbReference>
<accession>A0ABR5B2K7</accession>
<keyword evidence="1" id="KW-0812">Transmembrane</keyword>
<gene>
    <name evidence="2" type="ORF">I314_06326</name>
</gene>
<evidence type="ECO:0000313" key="2">
    <source>
        <dbReference type="EMBL" id="KIR57822.1"/>
    </source>
</evidence>
<feature type="transmembrane region" description="Helical" evidence="1">
    <location>
        <begin position="64"/>
        <end position="81"/>
    </location>
</feature>
<keyword evidence="3" id="KW-1185">Reference proteome</keyword>
<protein>
    <submittedName>
        <fullName evidence="2">Uncharacterized protein</fullName>
    </submittedName>
</protein>